<evidence type="ECO:0008006" key="5">
    <source>
        <dbReference type="Google" id="ProtNLM"/>
    </source>
</evidence>
<protein>
    <recommendedName>
        <fullName evidence="5">Multiple stress resistance protein BhsA</fullName>
    </recommendedName>
</protein>
<comment type="caution">
    <text evidence="3">The sequence shown here is derived from an EMBL/GenBank/DDBJ whole genome shotgun (WGS) entry which is preliminary data.</text>
</comment>
<reference evidence="3 4" key="1">
    <citation type="submission" date="2019-04" db="EMBL/GenBank/DDBJ databases">
        <authorList>
            <person name="Li M."/>
            <person name="Gao C."/>
        </authorList>
    </citation>
    <scope>NUCLEOTIDE SEQUENCE [LARGE SCALE GENOMIC DNA]</scope>
    <source>
        <strain evidence="3 4">BGMRC 2031</strain>
    </source>
</reference>
<proteinExistence type="predicted"/>
<feature type="region of interest" description="Disordered" evidence="1">
    <location>
        <begin position="61"/>
        <end position="89"/>
    </location>
</feature>
<keyword evidence="4" id="KW-1185">Reference proteome</keyword>
<keyword evidence="2" id="KW-0732">Signal</keyword>
<evidence type="ECO:0000256" key="2">
    <source>
        <dbReference type="SAM" id="SignalP"/>
    </source>
</evidence>
<evidence type="ECO:0000256" key="1">
    <source>
        <dbReference type="SAM" id="MobiDB-lite"/>
    </source>
</evidence>
<dbReference type="EMBL" id="SZPQ01000022">
    <property type="protein sequence ID" value="TKI05094.1"/>
    <property type="molecule type" value="Genomic_DNA"/>
</dbReference>
<gene>
    <name evidence="3" type="ORF">FCN80_15425</name>
</gene>
<dbReference type="RefSeq" id="WP_136991060.1">
    <property type="nucleotide sequence ID" value="NZ_SZPQ01000022.1"/>
</dbReference>
<name>A0ABY2SK78_9HYPH</name>
<evidence type="ECO:0000313" key="4">
    <source>
        <dbReference type="Proteomes" id="UP000305202"/>
    </source>
</evidence>
<feature type="chain" id="PRO_5047311263" description="Multiple stress resistance protein BhsA" evidence="2">
    <location>
        <begin position="24"/>
        <end position="89"/>
    </location>
</feature>
<sequence length="89" mass="9091">MKNLKFIGLAFALGMVSLGSAAAAQVYPLTSQPLVAQQTPAVKVSARAGVAAAAPSGGLDEKIGEAGRNYPTTSLSSPRNMHSTTVVYE</sequence>
<organism evidence="3 4">
    <name type="scientific">Martelella alba</name>
    <dbReference type="NCBI Taxonomy" id="2590451"/>
    <lineage>
        <taxon>Bacteria</taxon>
        <taxon>Pseudomonadati</taxon>
        <taxon>Pseudomonadota</taxon>
        <taxon>Alphaproteobacteria</taxon>
        <taxon>Hyphomicrobiales</taxon>
        <taxon>Aurantimonadaceae</taxon>
        <taxon>Martelella</taxon>
    </lineage>
</organism>
<accession>A0ABY2SK78</accession>
<feature type="compositionally biased region" description="Polar residues" evidence="1">
    <location>
        <begin position="70"/>
        <end position="89"/>
    </location>
</feature>
<feature type="signal peptide" evidence="2">
    <location>
        <begin position="1"/>
        <end position="23"/>
    </location>
</feature>
<evidence type="ECO:0000313" key="3">
    <source>
        <dbReference type="EMBL" id="TKI05094.1"/>
    </source>
</evidence>
<dbReference type="Proteomes" id="UP000305202">
    <property type="component" value="Unassembled WGS sequence"/>
</dbReference>